<evidence type="ECO:0000256" key="1">
    <source>
        <dbReference type="ARBA" id="ARBA00022723"/>
    </source>
</evidence>
<dbReference type="GO" id="GO:0003824">
    <property type="term" value="F:catalytic activity"/>
    <property type="evidence" value="ECO:0007669"/>
    <property type="project" value="InterPro"/>
</dbReference>
<comment type="caution">
    <text evidence="5">The sequence shown here is derived from an EMBL/GenBank/DDBJ whole genome shotgun (WGS) entry which is preliminary data.</text>
</comment>
<dbReference type="GO" id="GO:0046872">
    <property type="term" value="F:metal ion binding"/>
    <property type="evidence" value="ECO:0007669"/>
    <property type="project" value="UniProtKB-KW"/>
</dbReference>
<evidence type="ECO:0000259" key="4">
    <source>
        <dbReference type="Pfam" id="PF04055"/>
    </source>
</evidence>
<evidence type="ECO:0000313" key="5">
    <source>
        <dbReference type="EMBL" id="PJE62878.1"/>
    </source>
</evidence>
<evidence type="ECO:0000313" key="6">
    <source>
        <dbReference type="Proteomes" id="UP000229554"/>
    </source>
</evidence>
<dbReference type="InterPro" id="IPR040086">
    <property type="entry name" value="MJ0683-like"/>
</dbReference>
<dbReference type="Proteomes" id="UP000229554">
    <property type="component" value="Unassembled WGS sequence"/>
</dbReference>
<dbReference type="PANTHER" id="PTHR43432:SF6">
    <property type="entry name" value="RADICAL SAM CORE DOMAIN-CONTAINING PROTEIN"/>
    <property type="match status" value="1"/>
</dbReference>
<proteinExistence type="predicted"/>
<feature type="domain" description="Radical SAM core" evidence="4">
    <location>
        <begin position="40"/>
        <end position="204"/>
    </location>
</feature>
<dbReference type="SFLD" id="SFLDS00029">
    <property type="entry name" value="Radical_SAM"/>
    <property type="match status" value="1"/>
</dbReference>
<dbReference type="InterPro" id="IPR058240">
    <property type="entry name" value="rSAM_sf"/>
</dbReference>
<accession>A0A2M8KSG5</accession>
<sequence length="309" mass="35589">MGSIATYIRCVDYTIPMECKEIHGKTILSKCGIPGIDYVINPYIGCKFGCTYCYASFMGRFVGKTVNDWGQYVYVKINAPELLKKEIRKLPNKGLGKELFLSSVTDQYQASEARYKLTHRCLEVLADLPYEGTVSILTKSPLVLRDIDVLKKIKHAIVGMTITSTDDGISRYFEKFAPKVTDRFKTLVELNKNGIRTYAFIGPLLPHFVAQTDELEKIFQRLSDVGTKQLFVEHLNLSTYIKNRLLLEMKGANRKIVETFYTSQKKEYRKKLDAIVQKLIKKYDMHLLLDMVIFHKEFQKENGSRHPFP</sequence>
<keyword evidence="1" id="KW-0479">Metal-binding</keyword>
<evidence type="ECO:0000256" key="2">
    <source>
        <dbReference type="ARBA" id="ARBA00023004"/>
    </source>
</evidence>
<dbReference type="SFLD" id="SFLDG01084">
    <property type="entry name" value="Uncharacterised_Radical_SAM_Su"/>
    <property type="match status" value="1"/>
</dbReference>
<dbReference type="Gene3D" id="3.80.30.30">
    <property type="match status" value="1"/>
</dbReference>
<gene>
    <name evidence="5" type="ORF">COU88_02555</name>
</gene>
<dbReference type="AlphaFoldDB" id="A0A2M8KSG5"/>
<dbReference type="Pfam" id="PF04055">
    <property type="entry name" value="Radical_SAM"/>
    <property type="match status" value="1"/>
</dbReference>
<reference evidence="6" key="1">
    <citation type="submission" date="2017-09" db="EMBL/GenBank/DDBJ databases">
        <title>Depth-based differentiation of microbial function through sediment-hosted aquifers and enrichment of novel symbionts in the deep terrestrial subsurface.</title>
        <authorList>
            <person name="Probst A.J."/>
            <person name="Ladd B."/>
            <person name="Jarett J.K."/>
            <person name="Geller-Mcgrath D.E."/>
            <person name="Sieber C.M.K."/>
            <person name="Emerson J.B."/>
            <person name="Anantharaman K."/>
            <person name="Thomas B.C."/>
            <person name="Malmstrom R."/>
            <person name="Stieglmeier M."/>
            <person name="Klingl A."/>
            <person name="Woyke T."/>
            <person name="Ryan C.M."/>
            <person name="Banfield J.F."/>
        </authorList>
    </citation>
    <scope>NUCLEOTIDE SEQUENCE [LARGE SCALE GENOMIC DNA]</scope>
</reference>
<dbReference type="InterPro" id="IPR007197">
    <property type="entry name" value="rSAM"/>
</dbReference>
<organism evidence="5 6">
    <name type="scientific">Candidatus Roizmanbacteria bacterium CG10_big_fil_rev_8_21_14_0_10_39_6</name>
    <dbReference type="NCBI Taxonomy" id="1974853"/>
    <lineage>
        <taxon>Bacteria</taxon>
        <taxon>Candidatus Roizmaniibacteriota</taxon>
    </lineage>
</organism>
<dbReference type="PANTHER" id="PTHR43432">
    <property type="entry name" value="SLR0285 PROTEIN"/>
    <property type="match status" value="1"/>
</dbReference>
<protein>
    <submittedName>
        <fullName evidence="5">Radical SAM protein</fullName>
    </submittedName>
</protein>
<name>A0A2M8KSG5_9BACT</name>
<dbReference type="EMBL" id="PFED01000111">
    <property type="protein sequence ID" value="PJE62878.1"/>
    <property type="molecule type" value="Genomic_DNA"/>
</dbReference>
<dbReference type="SUPFAM" id="SSF102114">
    <property type="entry name" value="Radical SAM enzymes"/>
    <property type="match status" value="1"/>
</dbReference>
<keyword evidence="3" id="KW-0411">Iron-sulfur</keyword>
<dbReference type="GO" id="GO:0051536">
    <property type="term" value="F:iron-sulfur cluster binding"/>
    <property type="evidence" value="ECO:0007669"/>
    <property type="project" value="UniProtKB-KW"/>
</dbReference>
<keyword evidence="2" id="KW-0408">Iron</keyword>
<evidence type="ECO:0000256" key="3">
    <source>
        <dbReference type="ARBA" id="ARBA00023014"/>
    </source>
</evidence>